<dbReference type="EMBL" id="WHZW01000003">
    <property type="protein sequence ID" value="NEG88769.1"/>
    <property type="molecule type" value="Genomic_DNA"/>
</dbReference>
<dbReference type="Pfam" id="PF12704">
    <property type="entry name" value="MacB_PCD"/>
    <property type="match status" value="1"/>
</dbReference>
<dbReference type="Pfam" id="PF02687">
    <property type="entry name" value="FtsX"/>
    <property type="match status" value="1"/>
</dbReference>
<feature type="domain" description="MacB-like periplasmic core" evidence="10">
    <location>
        <begin position="143"/>
        <end position="307"/>
    </location>
</feature>
<evidence type="ECO:0000259" key="9">
    <source>
        <dbReference type="Pfam" id="PF02687"/>
    </source>
</evidence>
<keyword evidence="4 8" id="KW-1133">Transmembrane helix</keyword>
<keyword evidence="12" id="KW-1185">Reference proteome</keyword>
<evidence type="ECO:0000313" key="11">
    <source>
        <dbReference type="EMBL" id="NEG88769.1"/>
    </source>
</evidence>
<dbReference type="GO" id="GO:0022857">
    <property type="term" value="F:transmembrane transporter activity"/>
    <property type="evidence" value="ECO:0007669"/>
    <property type="project" value="TreeGrafter"/>
</dbReference>
<evidence type="ECO:0000256" key="5">
    <source>
        <dbReference type="ARBA" id="ARBA00023136"/>
    </source>
</evidence>
<comment type="similarity">
    <text evidence="6">Belongs to the ABC-4 integral membrane protein family.</text>
</comment>
<organism evidence="11 12">
    <name type="scientific">Bifidobacterium aerophilum</name>
    <dbReference type="NCBI Taxonomy" id="1798155"/>
    <lineage>
        <taxon>Bacteria</taxon>
        <taxon>Bacillati</taxon>
        <taxon>Actinomycetota</taxon>
        <taxon>Actinomycetes</taxon>
        <taxon>Bifidobacteriales</taxon>
        <taxon>Bifidobacteriaceae</taxon>
        <taxon>Bifidobacterium</taxon>
    </lineage>
</organism>
<keyword evidence="2" id="KW-1003">Cell membrane</keyword>
<dbReference type="InterPro" id="IPR050250">
    <property type="entry name" value="Macrolide_Exporter_MacB"/>
</dbReference>
<proteinExistence type="inferred from homology"/>
<keyword evidence="3 8" id="KW-0812">Transmembrane</keyword>
<evidence type="ECO:0000256" key="8">
    <source>
        <dbReference type="SAM" id="Phobius"/>
    </source>
</evidence>
<dbReference type="PANTHER" id="PTHR30572">
    <property type="entry name" value="MEMBRANE COMPONENT OF TRANSPORTER-RELATED"/>
    <property type="match status" value="1"/>
</dbReference>
<protein>
    <submittedName>
        <fullName evidence="11">FtsX-like permease family protein</fullName>
    </submittedName>
</protein>
<dbReference type="GO" id="GO:0005886">
    <property type="term" value="C:plasma membrane"/>
    <property type="evidence" value="ECO:0007669"/>
    <property type="project" value="UniProtKB-SubCell"/>
</dbReference>
<comment type="caution">
    <text evidence="11">The sequence shown here is derived from an EMBL/GenBank/DDBJ whole genome shotgun (WGS) entry which is preliminary data.</text>
</comment>
<dbReference type="PANTHER" id="PTHR30572:SF9">
    <property type="entry name" value="ABC TRANSPORTER PERMEASE PROTEIN"/>
    <property type="match status" value="1"/>
</dbReference>
<evidence type="ECO:0000256" key="2">
    <source>
        <dbReference type="ARBA" id="ARBA00022475"/>
    </source>
</evidence>
<evidence type="ECO:0000256" key="4">
    <source>
        <dbReference type="ARBA" id="ARBA00022989"/>
    </source>
</evidence>
<name>A0A6N9Z2B1_9BIFI</name>
<feature type="compositionally biased region" description="Acidic residues" evidence="7">
    <location>
        <begin position="513"/>
        <end position="524"/>
    </location>
</feature>
<feature type="transmembrane region" description="Helical" evidence="8">
    <location>
        <begin position="461"/>
        <end position="485"/>
    </location>
</feature>
<gene>
    <name evidence="11" type="ORF">GFD25_01845</name>
</gene>
<accession>A0A6N9Z2B1</accession>
<feature type="transmembrane region" description="Helical" evidence="8">
    <location>
        <begin position="417"/>
        <end position="441"/>
    </location>
</feature>
<evidence type="ECO:0000313" key="12">
    <source>
        <dbReference type="Proteomes" id="UP000469194"/>
    </source>
</evidence>
<comment type="subcellular location">
    <subcellularLocation>
        <location evidence="1">Cell membrane</location>
        <topology evidence="1">Multi-pass membrane protein</topology>
    </subcellularLocation>
</comment>
<dbReference type="InterPro" id="IPR025857">
    <property type="entry name" value="MacB_PCD"/>
</dbReference>
<feature type="transmembrane region" description="Helical" evidence="8">
    <location>
        <begin position="375"/>
        <end position="396"/>
    </location>
</feature>
<evidence type="ECO:0000256" key="1">
    <source>
        <dbReference type="ARBA" id="ARBA00004651"/>
    </source>
</evidence>
<dbReference type="Proteomes" id="UP000469194">
    <property type="component" value="Unassembled WGS sequence"/>
</dbReference>
<evidence type="ECO:0000256" key="6">
    <source>
        <dbReference type="ARBA" id="ARBA00038076"/>
    </source>
</evidence>
<dbReference type="InterPro" id="IPR003838">
    <property type="entry name" value="ABC3_permease_C"/>
</dbReference>
<feature type="transmembrane region" description="Helical" evidence="8">
    <location>
        <begin position="79"/>
        <end position="98"/>
    </location>
</feature>
<evidence type="ECO:0000256" key="3">
    <source>
        <dbReference type="ARBA" id="ARBA00022692"/>
    </source>
</evidence>
<feature type="domain" description="ABC3 transporter permease C-terminal" evidence="9">
    <location>
        <begin position="375"/>
        <end position="481"/>
    </location>
</feature>
<keyword evidence="5 8" id="KW-0472">Membrane</keyword>
<sequence>MPRLLGRASLAASRPTLTCGRAACMQLDDEPRPVGSRAVRHGTVAGGAGRVTYIEDWRSRMFVLKNAWAELMRHKLRTLLTLLIALVAAFGTLFGWSVQQANTTAVTTDREALAPKAIVRMTSAQSAKYDGSDDSWVKNYLTTSDYNNYYSVVTENSITLANVNASMSIPARQTKDSAQAIAGTADQDADKTGGEFTLKAFTSVETARDNELGAYTVVKGKHLSYSGKAPDGVLISQALADADGLKVGDTITVASPTDASKTKKFTVRGIYQYTDDTAMAGHGSDAKLAKDNRDNVIYMAYATMYNLGWSNEEASDWSKPDLSYVFEFSSMSDYEKYGKKVASKIDKKYALSSPTIAAYERKVEPLTTLASRMSVASVAVPAVCGVLLLGLTLLGVSRRSAEIGTALVSGVTRGRMAWQFMLETFFPVFVGLGIGLLAAGFGSKALGAALAGGYATPASGVWRGIWLSLGTLLVLMIVAGLRAVCFRPATLFKARDGWTASVGTTSTLVESDAAADDAAETSDASEEHAAGNGEEATA</sequence>
<feature type="region of interest" description="Disordered" evidence="7">
    <location>
        <begin position="511"/>
        <end position="538"/>
    </location>
</feature>
<dbReference type="AlphaFoldDB" id="A0A6N9Z2B1"/>
<evidence type="ECO:0000256" key="7">
    <source>
        <dbReference type="SAM" id="MobiDB-lite"/>
    </source>
</evidence>
<evidence type="ECO:0000259" key="10">
    <source>
        <dbReference type="Pfam" id="PF12704"/>
    </source>
</evidence>
<reference evidence="11 12" key="1">
    <citation type="submission" date="2019-10" db="EMBL/GenBank/DDBJ databases">
        <title>Bifidobacterium from non-human primates.</title>
        <authorList>
            <person name="Modesto M."/>
        </authorList>
    </citation>
    <scope>NUCLEOTIDE SEQUENCE [LARGE SCALE GENOMIC DNA]</scope>
    <source>
        <strain evidence="11 12">TRE17</strain>
    </source>
</reference>